<feature type="compositionally biased region" description="Polar residues" evidence="1">
    <location>
        <begin position="247"/>
        <end position="257"/>
    </location>
</feature>
<feature type="compositionally biased region" description="Low complexity" evidence="1">
    <location>
        <begin position="271"/>
        <end position="282"/>
    </location>
</feature>
<feature type="region of interest" description="Disordered" evidence="1">
    <location>
        <begin position="352"/>
        <end position="445"/>
    </location>
</feature>
<protein>
    <submittedName>
        <fullName evidence="2">Uncharacterized protein</fullName>
    </submittedName>
</protein>
<name>A0A9P4GUV6_9PLEO</name>
<reference evidence="2" key="1">
    <citation type="submission" date="2020-01" db="EMBL/GenBank/DDBJ databases">
        <authorList>
            <consortium name="DOE Joint Genome Institute"/>
            <person name="Haridas S."/>
            <person name="Albert R."/>
            <person name="Binder M."/>
            <person name="Bloem J."/>
            <person name="Labutti K."/>
            <person name="Salamov A."/>
            <person name="Andreopoulos B."/>
            <person name="Baker S.E."/>
            <person name="Barry K."/>
            <person name="Bills G."/>
            <person name="Bluhm B.H."/>
            <person name="Cannon C."/>
            <person name="Castanera R."/>
            <person name="Culley D.E."/>
            <person name="Daum C."/>
            <person name="Ezra D."/>
            <person name="Gonzalez J.B."/>
            <person name="Henrissat B."/>
            <person name="Kuo A."/>
            <person name="Liang C."/>
            <person name="Lipzen A."/>
            <person name="Lutzoni F."/>
            <person name="Magnuson J."/>
            <person name="Mondo S."/>
            <person name="Nolan M."/>
            <person name="Ohm R."/>
            <person name="Pangilinan J."/>
            <person name="Park H.-J."/>
            <person name="Ramirez L."/>
            <person name="Alfaro M."/>
            <person name="Sun H."/>
            <person name="Tritt A."/>
            <person name="Yoshinaga Y."/>
            <person name="Zwiers L.-H."/>
            <person name="Turgeon B.G."/>
            <person name="Goodwin S.B."/>
            <person name="Spatafora J.W."/>
            <person name="Crous P.W."/>
            <person name="Grigoriev I.V."/>
        </authorList>
    </citation>
    <scope>NUCLEOTIDE SEQUENCE</scope>
    <source>
        <strain evidence="2">CBS 394.84</strain>
    </source>
</reference>
<dbReference type="GeneID" id="63853091"/>
<dbReference type="EMBL" id="ML976614">
    <property type="protein sequence ID" value="KAF1851441.1"/>
    <property type="molecule type" value="Genomic_DNA"/>
</dbReference>
<comment type="caution">
    <text evidence="2">The sequence shown here is derived from an EMBL/GenBank/DDBJ whole genome shotgun (WGS) entry which is preliminary data.</text>
</comment>
<proteinExistence type="predicted"/>
<accession>A0A9P4GUV6</accession>
<feature type="compositionally biased region" description="Basic and acidic residues" evidence="1">
    <location>
        <begin position="234"/>
        <end position="245"/>
    </location>
</feature>
<feature type="compositionally biased region" description="Basic and acidic residues" evidence="1">
    <location>
        <begin position="406"/>
        <end position="416"/>
    </location>
</feature>
<evidence type="ECO:0000313" key="3">
    <source>
        <dbReference type="Proteomes" id="UP000800039"/>
    </source>
</evidence>
<feature type="region of interest" description="Disordered" evidence="1">
    <location>
        <begin position="457"/>
        <end position="478"/>
    </location>
</feature>
<dbReference type="Proteomes" id="UP000800039">
    <property type="component" value="Unassembled WGS sequence"/>
</dbReference>
<feature type="compositionally biased region" description="Polar residues" evidence="1">
    <location>
        <begin position="519"/>
        <end position="533"/>
    </location>
</feature>
<feature type="compositionally biased region" description="Polar residues" evidence="1">
    <location>
        <begin position="283"/>
        <end position="297"/>
    </location>
</feature>
<organism evidence="2 3">
    <name type="scientific">Cucurbitaria berberidis CBS 394.84</name>
    <dbReference type="NCBI Taxonomy" id="1168544"/>
    <lineage>
        <taxon>Eukaryota</taxon>
        <taxon>Fungi</taxon>
        <taxon>Dikarya</taxon>
        <taxon>Ascomycota</taxon>
        <taxon>Pezizomycotina</taxon>
        <taxon>Dothideomycetes</taxon>
        <taxon>Pleosporomycetidae</taxon>
        <taxon>Pleosporales</taxon>
        <taxon>Pleosporineae</taxon>
        <taxon>Cucurbitariaceae</taxon>
        <taxon>Cucurbitaria</taxon>
    </lineage>
</organism>
<feature type="compositionally biased region" description="Basic and acidic residues" evidence="1">
    <location>
        <begin position="357"/>
        <end position="372"/>
    </location>
</feature>
<dbReference type="OrthoDB" id="3678410at2759"/>
<gene>
    <name evidence="2" type="ORF">K460DRAFT_391713</name>
</gene>
<feature type="region of interest" description="Disordered" evidence="1">
    <location>
        <begin position="1"/>
        <end position="57"/>
    </location>
</feature>
<evidence type="ECO:0000313" key="2">
    <source>
        <dbReference type="EMBL" id="KAF1851441.1"/>
    </source>
</evidence>
<keyword evidence="3" id="KW-1185">Reference proteome</keyword>
<feature type="compositionally biased region" description="Polar residues" evidence="1">
    <location>
        <begin position="457"/>
        <end position="472"/>
    </location>
</feature>
<feature type="region of interest" description="Disordered" evidence="1">
    <location>
        <begin position="516"/>
        <end position="545"/>
    </location>
</feature>
<feature type="region of interest" description="Disordered" evidence="1">
    <location>
        <begin position="210"/>
        <end position="297"/>
    </location>
</feature>
<dbReference type="AlphaFoldDB" id="A0A9P4GUV6"/>
<dbReference type="RefSeq" id="XP_040794004.1">
    <property type="nucleotide sequence ID" value="XM_040935840.1"/>
</dbReference>
<evidence type="ECO:0000256" key="1">
    <source>
        <dbReference type="SAM" id="MobiDB-lite"/>
    </source>
</evidence>
<sequence>MESVATKQRERKSGESGGNSKQQQQPEQLQVVSNDLPVKPNGSVDHDHAGVSQHQRGHSLHVNWTLEDVARLARELYNKTIADVHLSLFGYWIQESEEHYDVAKQHIRELNLDQGYNVERIENVHLRKLLKDVQHVRPKCVSGLPPVDRVLDSRQSKRSRLLAPVAANNALSLRGVSGLVRPRTNKVSFREPLHAAAVKIQTLVTTPWRGPAIKSRSTSSPVTAKIEALPPSFRAERERAMREAARSTSLSSVSPTNKGYPPDTPDRPAPLSLGSRSSRESSATPTTTNLSRSFSSPARNIHSKTLIPLPLAQNTAINQTTSLYPLLANSARSPRQTDREAGTDDVFGIVDGGVLRQGDRSDDMQAVRRENSRNGSRRYASRQPYNQHIPGPYELDALENTSTASHEADETQRMNRDASIGVSSEGEEDHILQDGTSDGVWPDSGLDDKISLLETASTVSDTDSPNRYSYTLSAPPPDTVIAESAPTPSSPRTAVQSQHKIKHPLLSYESEAHIHPASGVQSGSHDNRGNPTHTKPMRCSRPRPSTVDPLPFGQAIPLPPRPGLITAQVNYRPSRPVTKATSGSCLSTHIEPFGKAQVRKDVTEPHANSTSQDISMASMLAAFPIPPMESPVGELPMTISRATAYSELATGSTSVAETYRSTTKAQITELLHRTRRQGAQLPVLDWNDLSTFEQAWREVNEQLLVSIYGRKDTVLTSQDVQYVDCISRELRGGTYSHTWVRDLFQAGI</sequence>